<keyword evidence="2" id="KW-1185">Reference proteome</keyword>
<sequence>MNYGIKRYNQNTAAIMDSRQVEIMAFGQSIVLLRGVNNKKTRLHALNMNQKLWSAILRETGIENNGMPENLRQNLFKLSVWATRYSIRAMLHDLPLKPLISINQDMLDGLKNKKPDLLKSENFDSHLIS</sequence>
<evidence type="ECO:0000313" key="2">
    <source>
        <dbReference type="Proteomes" id="UP000631653"/>
    </source>
</evidence>
<evidence type="ECO:0000313" key="1">
    <source>
        <dbReference type="EMBL" id="NHN88479.1"/>
    </source>
</evidence>
<dbReference type="Proteomes" id="UP000631653">
    <property type="component" value="Unassembled WGS sequence"/>
</dbReference>
<proteinExistence type="predicted"/>
<dbReference type="RefSeq" id="WP_173569790.1">
    <property type="nucleotide sequence ID" value="NZ_WOSY01000006.1"/>
</dbReference>
<accession>A0ABX0K4X4</accession>
<name>A0ABX0K4X4_9PROT</name>
<reference evidence="1 2" key="1">
    <citation type="journal article" date="2020" name="Int. J. Syst. Evol. Microbiol.">
        <title>Novel acetic acid bacteria from cider fermentations: Acetobacter conturbans sp. nov. and Acetobacter fallax sp. nov.</title>
        <authorList>
            <person name="Sombolestani A.S."/>
            <person name="Cleenwerck I."/>
            <person name="Cnockaert M."/>
            <person name="Borremans W."/>
            <person name="Wieme A.D."/>
            <person name="De Vuyst L."/>
            <person name="Vandamme P."/>
        </authorList>
    </citation>
    <scope>NUCLEOTIDE SEQUENCE [LARGE SCALE GENOMIC DNA]</scope>
    <source>
        <strain evidence="1 2">LMG 1627</strain>
    </source>
</reference>
<organism evidence="1 2">
    <name type="scientific">Acetobacter conturbans</name>
    <dbReference type="NCBI Taxonomy" id="1737472"/>
    <lineage>
        <taxon>Bacteria</taxon>
        <taxon>Pseudomonadati</taxon>
        <taxon>Pseudomonadota</taxon>
        <taxon>Alphaproteobacteria</taxon>
        <taxon>Acetobacterales</taxon>
        <taxon>Acetobacteraceae</taxon>
        <taxon>Acetobacter</taxon>
    </lineage>
</organism>
<dbReference type="EMBL" id="WOSY01000006">
    <property type="protein sequence ID" value="NHN88479.1"/>
    <property type="molecule type" value="Genomic_DNA"/>
</dbReference>
<evidence type="ECO:0008006" key="3">
    <source>
        <dbReference type="Google" id="ProtNLM"/>
    </source>
</evidence>
<comment type="caution">
    <text evidence="1">The sequence shown here is derived from an EMBL/GenBank/DDBJ whole genome shotgun (WGS) entry which is preliminary data.</text>
</comment>
<protein>
    <recommendedName>
        <fullName evidence="3">Flagellar biosynthesis regulator FlhF</fullName>
    </recommendedName>
</protein>
<gene>
    <name evidence="1" type="ORF">GOB81_07535</name>
</gene>
<dbReference type="InterPro" id="IPR010845">
    <property type="entry name" value="FlaF"/>
</dbReference>
<dbReference type="Pfam" id="PF07309">
    <property type="entry name" value="FlaF"/>
    <property type="match status" value="1"/>
</dbReference>